<evidence type="ECO:0000256" key="6">
    <source>
        <dbReference type="ARBA" id="ARBA00023242"/>
    </source>
</evidence>
<dbReference type="SUPFAM" id="SSF48695">
    <property type="entry name" value="Multiheme cytochromes"/>
    <property type="match status" value="1"/>
</dbReference>
<dbReference type="SUPFAM" id="SSF57667">
    <property type="entry name" value="beta-beta-alpha zinc fingers"/>
    <property type="match status" value="3"/>
</dbReference>
<dbReference type="PROSITE" id="PS00028">
    <property type="entry name" value="ZINC_FINGER_C2H2_1"/>
    <property type="match status" value="3"/>
</dbReference>
<keyword evidence="5" id="KW-0862">Zinc</keyword>
<keyword evidence="2" id="KW-0479">Metal-binding</keyword>
<dbReference type="GO" id="GO:0000981">
    <property type="term" value="F:DNA-binding transcription factor activity, RNA polymerase II-specific"/>
    <property type="evidence" value="ECO:0007669"/>
    <property type="project" value="TreeGrafter"/>
</dbReference>
<dbReference type="EMBL" id="JAKMXF010000311">
    <property type="protein sequence ID" value="KAI6650390.1"/>
    <property type="molecule type" value="Genomic_DNA"/>
</dbReference>
<name>A0AAV7JQ06_9METZ</name>
<evidence type="ECO:0000256" key="5">
    <source>
        <dbReference type="ARBA" id="ARBA00022833"/>
    </source>
</evidence>
<accession>A0AAV7JQ06</accession>
<feature type="domain" description="C2H2-type" evidence="9">
    <location>
        <begin position="1101"/>
        <end position="1129"/>
    </location>
</feature>
<proteinExistence type="predicted"/>
<comment type="subcellular location">
    <subcellularLocation>
        <location evidence="1">Nucleus</location>
    </subcellularLocation>
</comment>
<dbReference type="PANTHER" id="PTHR24394">
    <property type="entry name" value="ZINC FINGER PROTEIN"/>
    <property type="match status" value="1"/>
</dbReference>
<evidence type="ECO:0000256" key="7">
    <source>
        <dbReference type="PROSITE-ProRule" id="PRU00042"/>
    </source>
</evidence>
<feature type="region of interest" description="Disordered" evidence="8">
    <location>
        <begin position="1"/>
        <end position="21"/>
    </location>
</feature>
<evidence type="ECO:0000259" key="9">
    <source>
        <dbReference type="PROSITE" id="PS50157"/>
    </source>
</evidence>
<keyword evidence="3" id="KW-0677">Repeat</keyword>
<evidence type="ECO:0000256" key="2">
    <source>
        <dbReference type="ARBA" id="ARBA00022723"/>
    </source>
</evidence>
<dbReference type="SMART" id="SM00355">
    <property type="entry name" value="ZnF_C2H2"/>
    <property type="match status" value="19"/>
</dbReference>
<sequence length="1290" mass="148245">MDLRNAKRKRSDHEQTEDEIDFRSFSKDRSLISASDDDSYHSCISYNHSLSTTNQLNESILEPQSFLEGKESQDFINIPLDSKNPVIMPQEVVVYGYENASFNKKPNKSVFPPCLNSNMSKLHISPQKNTGYQVSQDTECLSSHDYEIPEISKTSSPSGDKLFKSLENDFLGFRRNTNDFQIPPCTQTSRHKIDRISKYVLTPNFRSGYISNLQFNMPSKMTRGFGMIRSILPEEQPQFSFVKPNSPQIAQTSLNLNHQISNSEMDISQDSKRQFICSLCTISFGALSTYLTHLRAHINIGTLFCEICHDQLSDTSEIRDHITIHAQMEVFLCEYCCMTFSSIRHLKCHLLNSVKGVHFSCLSCSLKFCCKRGLVQHKQFHYSRHYLCNECHFKSFRSNLIHDHLKSLHNIEYARVGHHFQIYIPNSAVNTKYKLRNSKILRANQLQKHYPNLRKTIFVPKIKCQHCFRVFTTKSSLYQHNLHRKCLKETTINSLPIDISNVDSNVLDSSKDTDTSGEISEKCVCPHCSNVFKRVAYLNQHILNRVCLKHLPPNSLTSDIGDVNDDLHNPSIDLDDNEDNIIQNVHICTNCNVVFKSKKSLGNHIRNRICLKNLSSNPLINDIDDGNVHTSSRDLVIQNDPVCTNCHRIFKSRRSLRQHIHNRVCQKNLSSNSLTRDIEDVNEDLNNSSKDLEDNNIIQNDIVCANCHRIFKRKSYLNQHLLNRVCLKHLLSNSTTSNIDYVNDNLHSSSIDLDDHDVFQKEPMCTNCHRIFKKKAYLNQHVRNRVCQKVLSEFSLSIDRAKIAYGASSLKKLVCPYCEKEFKSRRNCKQHILYLKCQKRNLSNSLPTELEDPNTQLHISSSYTDNSSDIADTLLYPDPGGSSEEDSYHRNIHFISEKDFPTNSMSVDTDEVTSDLHSSSGVPNSSDYIPENYICEHCNLEFETVFCLNEHIRYCIIQKKMPSNSLQFEINDVTEHSSSHSNDLVSENNDLNLDHPEDSPNETSHKEGDEVSKEEHSCPRCSRVYSSRKNLMRHFNYITCRLPSDLRNTGINMYQICPHCNMVFDSKKSALYHISNTCGKFKPRKTLVSAIKTKLATASNYTCDNCAKSFKYISTLQNHVRNRDCASNSSQLNSSLVKYMTKLKGSPFTCKRCQITLSSKDALLRHNRRKQCSLTTDSNNHKAPKYRNFTKDSKYAKPSTQIENLERDGPKLLTDTQHYACLHCKEKFLNRNLFKNHIQVSTCVAKSFLHHEGKNICSGCKSRFQTPANIRRHVSQNSCKFFNESHTNPE</sequence>
<evidence type="ECO:0000313" key="10">
    <source>
        <dbReference type="EMBL" id="KAI6650390.1"/>
    </source>
</evidence>
<feature type="compositionally biased region" description="Polar residues" evidence="8">
    <location>
        <begin position="979"/>
        <end position="991"/>
    </location>
</feature>
<dbReference type="PANTHER" id="PTHR24394:SF44">
    <property type="entry name" value="ZINC FINGER PROTEIN 271-LIKE"/>
    <property type="match status" value="1"/>
</dbReference>
<dbReference type="GO" id="GO:0008270">
    <property type="term" value="F:zinc ion binding"/>
    <property type="evidence" value="ECO:0007669"/>
    <property type="project" value="UniProtKB-KW"/>
</dbReference>
<protein>
    <submittedName>
        <fullName evidence="10">Zinc finger protein</fullName>
    </submittedName>
</protein>
<evidence type="ECO:0000256" key="1">
    <source>
        <dbReference type="ARBA" id="ARBA00004123"/>
    </source>
</evidence>
<comment type="caution">
    <text evidence="10">The sequence shown here is derived from an EMBL/GenBank/DDBJ whole genome shotgun (WGS) entry which is preliminary data.</text>
</comment>
<feature type="region of interest" description="Disordered" evidence="8">
    <location>
        <begin position="977"/>
        <end position="1012"/>
    </location>
</feature>
<gene>
    <name evidence="10" type="ORF">LOD99_5827</name>
</gene>
<keyword evidence="6" id="KW-0539">Nucleus</keyword>
<evidence type="ECO:0000256" key="4">
    <source>
        <dbReference type="ARBA" id="ARBA00022771"/>
    </source>
</evidence>
<dbReference type="InterPro" id="IPR036236">
    <property type="entry name" value="Znf_C2H2_sf"/>
</dbReference>
<reference evidence="10 11" key="1">
    <citation type="journal article" date="2023" name="BMC Biol.">
        <title>The compact genome of the sponge Oopsacas minuta (Hexactinellida) is lacking key metazoan core genes.</title>
        <authorList>
            <person name="Santini S."/>
            <person name="Schenkelaars Q."/>
            <person name="Jourda C."/>
            <person name="Duchesne M."/>
            <person name="Belahbib H."/>
            <person name="Rocher C."/>
            <person name="Selva M."/>
            <person name="Riesgo A."/>
            <person name="Vervoort M."/>
            <person name="Leys S.P."/>
            <person name="Kodjabachian L."/>
            <person name="Le Bivic A."/>
            <person name="Borchiellini C."/>
            <person name="Claverie J.M."/>
            <person name="Renard E."/>
        </authorList>
    </citation>
    <scope>NUCLEOTIDE SEQUENCE [LARGE SCALE GENOMIC DNA]</scope>
    <source>
        <strain evidence="10">SPO-2</strain>
    </source>
</reference>
<evidence type="ECO:0000256" key="8">
    <source>
        <dbReference type="SAM" id="MobiDB-lite"/>
    </source>
</evidence>
<dbReference type="GO" id="GO:0005634">
    <property type="term" value="C:nucleus"/>
    <property type="evidence" value="ECO:0007669"/>
    <property type="project" value="UniProtKB-SubCell"/>
</dbReference>
<evidence type="ECO:0000256" key="3">
    <source>
        <dbReference type="ARBA" id="ARBA00022737"/>
    </source>
</evidence>
<dbReference type="PROSITE" id="PS50157">
    <property type="entry name" value="ZINC_FINGER_C2H2_2"/>
    <property type="match status" value="1"/>
</dbReference>
<dbReference type="InterPro" id="IPR036280">
    <property type="entry name" value="Multihaem_cyt_sf"/>
</dbReference>
<keyword evidence="4 7" id="KW-0863">Zinc-finger</keyword>
<dbReference type="Gene3D" id="3.30.160.60">
    <property type="entry name" value="Classic Zinc Finger"/>
    <property type="match status" value="5"/>
</dbReference>
<feature type="compositionally biased region" description="Basic and acidic residues" evidence="8">
    <location>
        <begin position="992"/>
        <end position="1012"/>
    </location>
</feature>
<evidence type="ECO:0000313" key="11">
    <source>
        <dbReference type="Proteomes" id="UP001165289"/>
    </source>
</evidence>
<dbReference type="Proteomes" id="UP001165289">
    <property type="component" value="Unassembled WGS sequence"/>
</dbReference>
<keyword evidence="11" id="KW-1185">Reference proteome</keyword>
<dbReference type="InterPro" id="IPR013087">
    <property type="entry name" value="Znf_C2H2_type"/>
</dbReference>
<organism evidence="10 11">
    <name type="scientific">Oopsacas minuta</name>
    <dbReference type="NCBI Taxonomy" id="111878"/>
    <lineage>
        <taxon>Eukaryota</taxon>
        <taxon>Metazoa</taxon>
        <taxon>Porifera</taxon>
        <taxon>Hexactinellida</taxon>
        <taxon>Hexasterophora</taxon>
        <taxon>Lyssacinosida</taxon>
        <taxon>Leucopsacidae</taxon>
        <taxon>Oopsacas</taxon>
    </lineage>
</organism>
<feature type="compositionally biased region" description="Basic residues" evidence="8">
    <location>
        <begin position="1"/>
        <end position="10"/>
    </location>
</feature>